<evidence type="ECO:0000256" key="1">
    <source>
        <dbReference type="ARBA" id="ARBA00004141"/>
    </source>
</evidence>
<name>A0A915EEN6_9BILA</name>
<dbReference type="Pfam" id="PF00003">
    <property type="entry name" value="7tm_3"/>
    <property type="match status" value="2"/>
</dbReference>
<proteinExistence type="predicted"/>
<feature type="transmembrane region" description="Helical" evidence="9">
    <location>
        <begin position="92"/>
        <end position="111"/>
    </location>
</feature>
<feature type="transmembrane region" description="Helical" evidence="9">
    <location>
        <begin position="131"/>
        <end position="150"/>
    </location>
</feature>
<keyword evidence="11" id="KW-1185">Reference proteome</keyword>
<dbReference type="InterPro" id="IPR002455">
    <property type="entry name" value="GPCR3_GABA-B"/>
</dbReference>
<evidence type="ECO:0000256" key="3">
    <source>
        <dbReference type="ARBA" id="ARBA00022989"/>
    </source>
</evidence>
<organism evidence="11 12">
    <name type="scientific">Ditylenchus dipsaci</name>
    <dbReference type="NCBI Taxonomy" id="166011"/>
    <lineage>
        <taxon>Eukaryota</taxon>
        <taxon>Metazoa</taxon>
        <taxon>Ecdysozoa</taxon>
        <taxon>Nematoda</taxon>
        <taxon>Chromadorea</taxon>
        <taxon>Rhabditida</taxon>
        <taxon>Tylenchina</taxon>
        <taxon>Tylenchomorpha</taxon>
        <taxon>Sphaerularioidea</taxon>
        <taxon>Anguinidae</taxon>
        <taxon>Anguininae</taxon>
        <taxon>Ditylenchus</taxon>
    </lineage>
</organism>
<keyword evidence="2 9" id="KW-0812">Transmembrane</keyword>
<keyword evidence="3 9" id="KW-1133">Transmembrane helix</keyword>
<dbReference type="WBParaSite" id="jg5080">
    <property type="protein sequence ID" value="jg5080"/>
    <property type="gene ID" value="jg5080"/>
</dbReference>
<feature type="transmembrane region" description="Helical" evidence="9">
    <location>
        <begin position="363"/>
        <end position="384"/>
    </location>
</feature>
<dbReference type="PANTHER" id="PTHR10519:SF77">
    <property type="entry name" value="GAMMA-AMINOBUTYRIC ACID TYPE B RECEPTOR SUBUNIT 1"/>
    <property type="match status" value="1"/>
</dbReference>
<evidence type="ECO:0000313" key="12">
    <source>
        <dbReference type="WBParaSite" id="jg5080"/>
    </source>
</evidence>
<keyword evidence="5 9" id="KW-0472">Membrane</keyword>
<evidence type="ECO:0000256" key="8">
    <source>
        <dbReference type="ARBA" id="ARBA00023224"/>
    </source>
</evidence>
<evidence type="ECO:0000313" key="11">
    <source>
        <dbReference type="Proteomes" id="UP000887574"/>
    </source>
</evidence>
<dbReference type="GO" id="GO:0004965">
    <property type="term" value="F:G protein-coupled GABA receptor activity"/>
    <property type="evidence" value="ECO:0007669"/>
    <property type="project" value="InterPro"/>
</dbReference>
<accession>A0A915EEN6</accession>
<keyword evidence="7" id="KW-0325">Glycoprotein</keyword>
<reference evidence="12" key="1">
    <citation type="submission" date="2022-11" db="UniProtKB">
        <authorList>
            <consortium name="WormBaseParasite"/>
        </authorList>
    </citation>
    <scope>IDENTIFICATION</scope>
</reference>
<feature type="domain" description="G-protein coupled receptors family 3 profile" evidence="10">
    <location>
        <begin position="115"/>
        <end position="406"/>
    </location>
</feature>
<dbReference type="PROSITE" id="PS50259">
    <property type="entry name" value="G_PROTEIN_RECEP_F3_4"/>
    <property type="match status" value="1"/>
</dbReference>
<dbReference type="PANTHER" id="PTHR10519">
    <property type="entry name" value="GABA-B RECEPTOR"/>
    <property type="match status" value="1"/>
</dbReference>
<protein>
    <submittedName>
        <fullName evidence="12">G-protein coupled receptors family 3 profile domain-containing protein</fullName>
    </submittedName>
</protein>
<dbReference type="AlphaFoldDB" id="A0A915EEN6"/>
<evidence type="ECO:0000256" key="9">
    <source>
        <dbReference type="SAM" id="Phobius"/>
    </source>
</evidence>
<comment type="subcellular location">
    <subcellularLocation>
        <location evidence="1">Membrane</location>
        <topology evidence="1">Multi-pass membrane protein</topology>
    </subcellularLocation>
</comment>
<dbReference type="InterPro" id="IPR017978">
    <property type="entry name" value="GPCR_3_C"/>
</dbReference>
<feature type="transmembrane region" description="Helical" evidence="9">
    <location>
        <begin position="333"/>
        <end position="356"/>
    </location>
</feature>
<keyword evidence="8" id="KW-0807">Transducer</keyword>
<feature type="transmembrane region" description="Helical" evidence="9">
    <location>
        <begin position="224"/>
        <end position="245"/>
    </location>
</feature>
<evidence type="ECO:0000259" key="10">
    <source>
        <dbReference type="PROSITE" id="PS50259"/>
    </source>
</evidence>
<sequence length="592" mass="65165">MQKGKYVIIGFYDTTSQTLEWMGNEKFAGGRGPPPDSTIIRHLFVTVNLMLYYSVLFAMMIGLSAAFGLFIFNQKYSYRRIIAQSQPQCNNLLIVGCALCLFSLLLMGLPADEGLAFAEDSFAFLCHTRVSLLMVGFTFAYGSLFAKVWIVHRLGATENQELAAINKEEEDGSPWESIRMLIAAMVGRQALVAAALRKISTHAYGTLIAKRPCRLNQPIPAEKFYSVVGSLFLVDFVIIAFWLAIDPLQRTEQTFHLQGICEKFLLFLAILGAPAGTDEDVMLLPILELCQSSRQEVWIVLVLGYKGLLLVFGLFLAYESRHLKLRYVNDSRFVHLTICNVSVLSLIIGPIVTFFLRHQANAFFGFVSATVLLCTYIGLGLMFLPKIIYIYNTPHSSDDTANTSSFNDNQRSNIFKSDQLRYLQLVKENNELKRQIEIRKIKVTECRRLLGKRLVAAGITTTSATQTPKFNKLVTTASTKESTIATDEGFSSATLGRLSSSNVNGCCSSPSNYSSASSTNVAGFITANGTPMAAATAANTIMTLTGMFHSGSMVDNMNRGVEIEVKEGRSFSCSSAAQSTSSSTSSSEEILL</sequence>
<dbReference type="GO" id="GO:0038039">
    <property type="term" value="C:G protein-coupled receptor heterodimeric complex"/>
    <property type="evidence" value="ECO:0007669"/>
    <property type="project" value="TreeGrafter"/>
</dbReference>
<keyword evidence="6" id="KW-0675">Receptor</keyword>
<feature type="transmembrane region" description="Helical" evidence="9">
    <location>
        <begin position="51"/>
        <end position="72"/>
    </location>
</feature>
<feature type="transmembrane region" description="Helical" evidence="9">
    <location>
        <begin position="257"/>
        <end position="276"/>
    </location>
</feature>
<evidence type="ECO:0000256" key="4">
    <source>
        <dbReference type="ARBA" id="ARBA00023040"/>
    </source>
</evidence>
<dbReference type="PRINTS" id="PR01176">
    <property type="entry name" value="GABABRECEPTR"/>
</dbReference>
<evidence type="ECO:0000256" key="2">
    <source>
        <dbReference type="ARBA" id="ARBA00022692"/>
    </source>
</evidence>
<feature type="transmembrane region" description="Helical" evidence="9">
    <location>
        <begin position="297"/>
        <end position="318"/>
    </location>
</feature>
<keyword evidence="4" id="KW-0297">G-protein coupled receptor</keyword>
<dbReference type="GO" id="GO:0007214">
    <property type="term" value="P:gamma-aminobutyric acid signaling pathway"/>
    <property type="evidence" value="ECO:0007669"/>
    <property type="project" value="TreeGrafter"/>
</dbReference>
<dbReference type="Proteomes" id="UP000887574">
    <property type="component" value="Unplaced"/>
</dbReference>
<evidence type="ECO:0000256" key="5">
    <source>
        <dbReference type="ARBA" id="ARBA00023136"/>
    </source>
</evidence>
<evidence type="ECO:0000256" key="7">
    <source>
        <dbReference type="ARBA" id="ARBA00023180"/>
    </source>
</evidence>
<evidence type="ECO:0000256" key="6">
    <source>
        <dbReference type="ARBA" id="ARBA00023170"/>
    </source>
</evidence>